<name>A0A0D2KYG4_9CHLO</name>
<proteinExistence type="predicted"/>
<dbReference type="OrthoDB" id="542772at2759"/>
<protein>
    <recommendedName>
        <fullName evidence="1">Methyltransferase FkbM domain-containing protein</fullName>
    </recommendedName>
</protein>
<dbReference type="EMBL" id="KK101608">
    <property type="protein sequence ID" value="KIZ00259.1"/>
    <property type="molecule type" value="Genomic_DNA"/>
</dbReference>
<dbReference type="KEGG" id="mng:MNEG_7702"/>
<gene>
    <name evidence="2" type="ORF">MNEG_7702</name>
</gene>
<dbReference type="GeneID" id="25740578"/>
<dbReference type="RefSeq" id="XP_013899278.1">
    <property type="nucleotide sequence ID" value="XM_014043824.1"/>
</dbReference>
<dbReference type="Pfam" id="PF05050">
    <property type="entry name" value="Methyltransf_21"/>
    <property type="match status" value="1"/>
</dbReference>
<dbReference type="SUPFAM" id="SSF53335">
    <property type="entry name" value="S-adenosyl-L-methionine-dependent methyltransferases"/>
    <property type="match status" value="1"/>
</dbReference>
<accession>A0A0D2KYG4</accession>
<dbReference type="InterPro" id="IPR029063">
    <property type="entry name" value="SAM-dependent_MTases_sf"/>
</dbReference>
<dbReference type="Gene3D" id="3.40.50.150">
    <property type="entry name" value="Vaccinia Virus protein VP39"/>
    <property type="match status" value="1"/>
</dbReference>
<reference evidence="2 3" key="1">
    <citation type="journal article" date="2013" name="BMC Genomics">
        <title>Reconstruction of the lipid metabolism for the microalga Monoraphidium neglectum from its genome sequence reveals characteristics suitable for biofuel production.</title>
        <authorList>
            <person name="Bogen C."/>
            <person name="Al-Dilaimi A."/>
            <person name="Albersmeier A."/>
            <person name="Wichmann J."/>
            <person name="Grundmann M."/>
            <person name="Rupp O."/>
            <person name="Lauersen K.J."/>
            <person name="Blifernez-Klassen O."/>
            <person name="Kalinowski J."/>
            <person name="Goesmann A."/>
            <person name="Mussgnug J.H."/>
            <person name="Kruse O."/>
        </authorList>
    </citation>
    <scope>NUCLEOTIDE SEQUENCE [LARGE SCALE GENOMIC DNA]</scope>
    <source>
        <strain evidence="2 3">SAG 48.87</strain>
    </source>
</reference>
<feature type="domain" description="Methyltransferase FkbM" evidence="1">
    <location>
        <begin position="2"/>
        <end position="70"/>
    </location>
</feature>
<evidence type="ECO:0000259" key="1">
    <source>
        <dbReference type="Pfam" id="PF05050"/>
    </source>
</evidence>
<organism evidence="2 3">
    <name type="scientific">Monoraphidium neglectum</name>
    <dbReference type="NCBI Taxonomy" id="145388"/>
    <lineage>
        <taxon>Eukaryota</taxon>
        <taxon>Viridiplantae</taxon>
        <taxon>Chlorophyta</taxon>
        <taxon>core chlorophytes</taxon>
        <taxon>Chlorophyceae</taxon>
        <taxon>CS clade</taxon>
        <taxon>Sphaeropleales</taxon>
        <taxon>Selenastraceae</taxon>
        <taxon>Monoraphidium</taxon>
    </lineage>
</organism>
<keyword evidence="3" id="KW-1185">Reference proteome</keyword>
<sequence>MSVMRLDSLVEEDVQFMKIDVEGFESEVLKGASGLLQNFNVFYIIAECNIGILGLERAKKFLRFLSEFGYAISGSSFQGPFLDDAAISRGSAPLGPGENLYLVKRELLRAQPRG</sequence>
<dbReference type="Proteomes" id="UP000054498">
    <property type="component" value="Unassembled WGS sequence"/>
</dbReference>
<dbReference type="InterPro" id="IPR006342">
    <property type="entry name" value="FkbM_mtfrase"/>
</dbReference>
<dbReference type="AlphaFoldDB" id="A0A0D2KYG4"/>
<evidence type="ECO:0000313" key="2">
    <source>
        <dbReference type="EMBL" id="KIZ00259.1"/>
    </source>
</evidence>
<evidence type="ECO:0000313" key="3">
    <source>
        <dbReference type="Proteomes" id="UP000054498"/>
    </source>
</evidence>